<evidence type="ECO:0000256" key="10">
    <source>
        <dbReference type="ARBA" id="ARBA00022692"/>
    </source>
</evidence>
<keyword evidence="7 19" id="KW-1003">Cell membrane</keyword>
<dbReference type="GO" id="GO:0009236">
    <property type="term" value="P:cobalamin biosynthetic process"/>
    <property type="evidence" value="ECO:0007669"/>
    <property type="project" value="UniProtKB-UniRule"/>
</dbReference>
<comment type="cofactor">
    <cofactor evidence="1 19">
        <name>Mg(2+)</name>
        <dbReference type="ChEBI" id="CHEBI:18420"/>
    </cofactor>
</comment>
<keyword evidence="10 19" id="KW-0812">Transmembrane</keyword>
<feature type="transmembrane region" description="Helical" evidence="19">
    <location>
        <begin position="185"/>
        <end position="204"/>
    </location>
</feature>
<sequence length="266" mass="28398">MKHRYRPTDFLTAWLVAVQFLTKIPVRLRALPSERQTALAVVFYPLVGVLIGLILAGFTQAVGFLPSVLAAALMVVAWIWLTGGLHLDGLADIADAWLGGWGEKERTLTIMKDPTCGAMGVLALIAGVLIKFAAVHTLLTFGGAALGLMIAPVVGRLVILWLFLRAPYVRKNGIGSPISTHLPKTATAGVLAIGVLLVILSVAFGFGLWAAAWLAGALMAFLWYYRRAWQRLIGGVTGDVIGAAVELGEMLTLLVMAGVLAWQMVS</sequence>
<proteinExistence type="inferred from homology"/>
<evidence type="ECO:0000256" key="8">
    <source>
        <dbReference type="ARBA" id="ARBA00022573"/>
    </source>
</evidence>
<dbReference type="HAMAP" id="MF_00719">
    <property type="entry name" value="CobS"/>
    <property type="match status" value="1"/>
</dbReference>
<comment type="subcellular location">
    <subcellularLocation>
        <location evidence="2 19">Cell membrane</location>
        <topology evidence="2 19">Multi-pass membrane protein</topology>
    </subcellularLocation>
</comment>
<dbReference type="GO" id="GO:0051073">
    <property type="term" value="F:adenosylcobinamide-GDP ribazoletransferase activity"/>
    <property type="evidence" value="ECO:0007669"/>
    <property type="project" value="UniProtKB-UniRule"/>
</dbReference>
<comment type="similarity">
    <text evidence="4 19">Belongs to the CobS family.</text>
</comment>
<keyword evidence="11 19" id="KW-0460">Magnesium</keyword>
<dbReference type="Proteomes" id="UP000255279">
    <property type="component" value="Unassembled WGS sequence"/>
</dbReference>
<name>A0A378R9B8_9GAMM</name>
<dbReference type="EMBL" id="UGQE01000004">
    <property type="protein sequence ID" value="STZ14080.1"/>
    <property type="molecule type" value="Genomic_DNA"/>
</dbReference>
<evidence type="ECO:0000313" key="20">
    <source>
        <dbReference type="EMBL" id="STZ14080.1"/>
    </source>
</evidence>
<evidence type="ECO:0000256" key="5">
    <source>
        <dbReference type="ARBA" id="ARBA00013200"/>
    </source>
</evidence>
<evidence type="ECO:0000256" key="16">
    <source>
        <dbReference type="ARBA" id="ARBA00032853"/>
    </source>
</evidence>
<evidence type="ECO:0000256" key="7">
    <source>
        <dbReference type="ARBA" id="ARBA00022475"/>
    </source>
</evidence>
<dbReference type="GO" id="GO:0005886">
    <property type="term" value="C:plasma membrane"/>
    <property type="evidence" value="ECO:0007669"/>
    <property type="project" value="UniProtKB-SubCell"/>
</dbReference>
<evidence type="ECO:0000256" key="15">
    <source>
        <dbReference type="ARBA" id="ARBA00032605"/>
    </source>
</evidence>
<protein>
    <recommendedName>
        <fullName evidence="6 19">Adenosylcobinamide-GDP ribazoletransferase</fullName>
        <ecNumber evidence="5 19">2.7.8.26</ecNumber>
    </recommendedName>
    <alternativeName>
        <fullName evidence="16 19">Cobalamin synthase</fullName>
    </alternativeName>
    <alternativeName>
        <fullName evidence="15 19">Cobalamin-5'-phosphate synthase</fullName>
    </alternativeName>
</protein>
<dbReference type="AlphaFoldDB" id="A0A378R9B8"/>
<keyword evidence="12 19" id="KW-1133">Transmembrane helix</keyword>
<evidence type="ECO:0000256" key="19">
    <source>
        <dbReference type="HAMAP-Rule" id="MF_00719"/>
    </source>
</evidence>
<evidence type="ECO:0000256" key="6">
    <source>
        <dbReference type="ARBA" id="ARBA00015850"/>
    </source>
</evidence>
<gene>
    <name evidence="19" type="primary">cobS</name>
    <name evidence="20" type="ORF">NCTC10293_01669</name>
</gene>
<dbReference type="EC" id="2.7.8.26" evidence="5 19"/>
<dbReference type="PANTHER" id="PTHR34148">
    <property type="entry name" value="ADENOSYLCOBINAMIDE-GDP RIBAZOLETRANSFERASE"/>
    <property type="match status" value="1"/>
</dbReference>
<feature type="transmembrane region" description="Helical" evidence="19">
    <location>
        <begin position="247"/>
        <end position="265"/>
    </location>
</feature>
<evidence type="ECO:0000256" key="9">
    <source>
        <dbReference type="ARBA" id="ARBA00022679"/>
    </source>
</evidence>
<reference evidence="20 21" key="1">
    <citation type="submission" date="2018-06" db="EMBL/GenBank/DDBJ databases">
        <authorList>
            <consortium name="Pathogen Informatics"/>
            <person name="Doyle S."/>
        </authorList>
    </citation>
    <scope>NUCLEOTIDE SEQUENCE [LARGE SCALE GENOMIC DNA]</scope>
    <source>
        <strain evidence="20 21">NCTC10293</strain>
    </source>
</reference>
<evidence type="ECO:0000256" key="3">
    <source>
        <dbReference type="ARBA" id="ARBA00004663"/>
    </source>
</evidence>
<evidence type="ECO:0000256" key="2">
    <source>
        <dbReference type="ARBA" id="ARBA00004651"/>
    </source>
</evidence>
<dbReference type="InterPro" id="IPR003805">
    <property type="entry name" value="CobS"/>
</dbReference>
<comment type="catalytic activity">
    <reaction evidence="17 19">
        <text>alpha-ribazole + adenosylcob(III)inamide-GDP = adenosylcob(III)alamin + GMP + H(+)</text>
        <dbReference type="Rhea" id="RHEA:16049"/>
        <dbReference type="ChEBI" id="CHEBI:10329"/>
        <dbReference type="ChEBI" id="CHEBI:15378"/>
        <dbReference type="ChEBI" id="CHEBI:18408"/>
        <dbReference type="ChEBI" id="CHEBI:58115"/>
        <dbReference type="ChEBI" id="CHEBI:60487"/>
        <dbReference type="EC" id="2.7.8.26"/>
    </reaction>
</comment>
<evidence type="ECO:0000256" key="18">
    <source>
        <dbReference type="ARBA" id="ARBA00049504"/>
    </source>
</evidence>
<evidence type="ECO:0000256" key="17">
    <source>
        <dbReference type="ARBA" id="ARBA00048623"/>
    </source>
</evidence>
<dbReference type="UniPathway" id="UPA00148">
    <property type="reaction ID" value="UER00238"/>
</dbReference>
<keyword evidence="13 19" id="KW-0472">Membrane</keyword>
<dbReference type="Pfam" id="PF02654">
    <property type="entry name" value="CobS"/>
    <property type="match status" value="1"/>
</dbReference>
<feature type="transmembrane region" description="Helical" evidence="19">
    <location>
        <begin position="37"/>
        <end position="58"/>
    </location>
</feature>
<dbReference type="GO" id="GO:0008818">
    <property type="term" value="F:cobalamin 5'-phosphate synthase activity"/>
    <property type="evidence" value="ECO:0007669"/>
    <property type="project" value="UniProtKB-UniRule"/>
</dbReference>
<dbReference type="RefSeq" id="WP_242620103.1">
    <property type="nucleotide sequence ID" value="NZ_CAACXO010000020.1"/>
</dbReference>
<comment type="function">
    <text evidence="14 19">Joins adenosylcobinamide-GDP and alpha-ribazole to generate adenosylcobalamin (Ado-cobalamin). Also synthesizes adenosylcobalamin 5'-phosphate from adenosylcobinamide-GDP and alpha-ribazole 5'-phosphate.</text>
</comment>
<evidence type="ECO:0000256" key="11">
    <source>
        <dbReference type="ARBA" id="ARBA00022842"/>
    </source>
</evidence>
<dbReference type="PANTHER" id="PTHR34148:SF1">
    <property type="entry name" value="ADENOSYLCOBINAMIDE-GDP RIBAZOLETRANSFERASE"/>
    <property type="match status" value="1"/>
</dbReference>
<evidence type="ECO:0000256" key="14">
    <source>
        <dbReference type="ARBA" id="ARBA00025228"/>
    </source>
</evidence>
<accession>A0A378R9B8</accession>
<comment type="pathway">
    <text evidence="3 19">Cofactor biosynthesis; adenosylcobalamin biosynthesis; adenosylcobalamin from cob(II)yrinate a,c-diamide: step 7/7.</text>
</comment>
<feature type="transmembrane region" description="Helical" evidence="19">
    <location>
        <begin position="116"/>
        <end position="135"/>
    </location>
</feature>
<evidence type="ECO:0000256" key="1">
    <source>
        <dbReference type="ARBA" id="ARBA00001946"/>
    </source>
</evidence>
<feature type="transmembrane region" description="Helical" evidence="19">
    <location>
        <begin position="141"/>
        <end position="164"/>
    </location>
</feature>
<keyword evidence="8 19" id="KW-0169">Cobalamin biosynthesis</keyword>
<comment type="catalytic activity">
    <reaction evidence="18 19">
        <text>alpha-ribazole 5'-phosphate + adenosylcob(III)inamide-GDP = adenosylcob(III)alamin 5'-phosphate + GMP + H(+)</text>
        <dbReference type="Rhea" id="RHEA:23560"/>
        <dbReference type="ChEBI" id="CHEBI:15378"/>
        <dbReference type="ChEBI" id="CHEBI:57918"/>
        <dbReference type="ChEBI" id="CHEBI:58115"/>
        <dbReference type="ChEBI" id="CHEBI:60487"/>
        <dbReference type="ChEBI" id="CHEBI:60493"/>
        <dbReference type="EC" id="2.7.8.26"/>
    </reaction>
</comment>
<feature type="transmembrane region" description="Helical" evidence="19">
    <location>
        <begin position="64"/>
        <end position="81"/>
    </location>
</feature>
<evidence type="ECO:0000313" key="21">
    <source>
        <dbReference type="Proteomes" id="UP000255279"/>
    </source>
</evidence>
<organism evidence="20 21">
    <name type="scientific">Moraxella caviae</name>
    <dbReference type="NCBI Taxonomy" id="34060"/>
    <lineage>
        <taxon>Bacteria</taxon>
        <taxon>Pseudomonadati</taxon>
        <taxon>Pseudomonadota</taxon>
        <taxon>Gammaproteobacteria</taxon>
        <taxon>Moraxellales</taxon>
        <taxon>Moraxellaceae</taxon>
        <taxon>Moraxella</taxon>
    </lineage>
</organism>
<evidence type="ECO:0000256" key="13">
    <source>
        <dbReference type="ARBA" id="ARBA00023136"/>
    </source>
</evidence>
<dbReference type="NCBIfam" id="TIGR00317">
    <property type="entry name" value="cobS"/>
    <property type="match status" value="1"/>
</dbReference>
<evidence type="ECO:0000256" key="12">
    <source>
        <dbReference type="ARBA" id="ARBA00022989"/>
    </source>
</evidence>
<keyword evidence="9 19" id="KW-0808">Transferase</keyword>
<evidence type="ECO:0000256" key="4">
    <source>
        <dbReference type="ARBA" id="ARBA00010561"/>
    </source>
</evidence>